<evidence type="ECO:0000256" key="7">
    <source>
        <dbReference type="ARBA" id="ARBA00022737"/>
    </source>
</evidence>
<dbReference type="Pfam" id="PF23598">
    <property type="entry name" value="LRR_14"/>
    <property type="match status" value="2"/>
</dbReference>
<evidence type="ECO:0000256" key="2">
    <source>
        <dbReference type="ARBA" id="ARBA00009592"/>
    </source>
</evidence>
<dbReference type="InterPro" id="IPR046956">
    <property type="entry name" value="RLP23-like"/>
</dbReference>
<proteinExistence type="inferred from homology"/>
<evidence type="ECO:0000259" key="14">
    <source>
        <dbReference type="Pfam" id="PF23598"/>
    </source>
</evidence>
<evidence type="ECO:0000256" key="4">
    <source>
        <dbReference type="ARBA" id="ARBA00022614"/>
    </source>
</evidence>
<keyword evidence="8 11" id="KW-1133">Transmembrane helix</keyword>
<feature type="transmembrane region" description="Helical" evidence="11">
    <location>
        <begin position="841"/>
        <end position="862"/>
    </location>
</feature>
<dbReference type="GO" id="GO:0006952">
    <property type="term" value="P:defense response"/>
    <property type="evidence" value="ECO:0007669"/>
    <property type="project" value="UniProtKB-ARBA"/>
</dbReference>
<evidence type="ECO:0000256" key="3">
    <source>
        <dbReference type="ARBA" id="ARBA00022475"/>
    </source>
</evidence>
<comment type="subcellular location">
    <subcellularLocation>
        <location evidence="1">Cell membrane</location>
        <topology evidence="1">Single-pass type I membrane protein</topology>
    </subcellularLocation>
</comment>
<evidence type="ECO:0000256" key="1">
    <source>
        <dbReference type="ARBA" id="ARBA00004251"/>
    </source>
</evidence>
<evidence type="ECO:0000313" key="15">
    <source>
        <dbReference type="EMBL" id="KAL1555667.1"/>
    </source>
</evidence>
<dbReference type="PANTHER" id="PTHR48063:SF101">
    <property type="entry name" value="LRR RECEPTOR-LIKE SERINE_THREONINE-PROTEIN KINASE FLS2"/>
    <property type="match status" value="1"/>
</dbReference>
<protein>
    <submittedName>
        <fullName evidence="15">Receptor-like protein EIX1</fullName>
    </submittedName>
</protein>
<reference evidence="15 16" key="1">
    <citation type="submission" date="2024-06" db="EMBL/GenBank/DDBJ databases">
        <title>A chromosome level genome sequence of Diviner's sage (Salvia divinorum).</title>
        <authorList>
            <person name="Ford S.A."/>
            <person name="Ro D.-K."/>
            <person name="Ness R.W."/>
            <person name="Phillips M.A."/>
        </authorList>
    </citation>
    <scope>NUCLEOTIDE SEQUENCE [LARGE SCALE GENOMIC DNA]</scope>
    <source>
        <strain evidence="15">SAF-2024a</strain>
        <tissue evidence="15">Leaf</tissue>
    </source>
</reference>
<dbReference type="GO" id="GO:0005886">
    <property type="term" value="C:plasma membrane"/>
    <property type="evidence" value="ECO:0007669"/>
    <property type="project" value="UniProtKB-SubCell"/>
</dbReference>
<keyword evidence="7" id="KW-0677">Repeat</keyword>
<keyword evidence="3" id="KW-1003">Cell membrane</keyword>
<keyword evidence="4" id="KW-0433">Leucine-rich repeat</keyword>
<dbReference type="InterPro" id="IPR032675">
    <property type="entry name" value="LRR_dom_sf"/>
</dbReference>
<dbReference type="Gene3D" id="3.80.10.10">
    <property type="entry name" value="Ribonuclease Inhibitor"/>
    <property type="match status" value="4"/>
</dbReference>
<dbReference type="FunFam" id="3.80.10.10:FF:000111">
    <property type="entry name" value="LRR receptor-like serine/threonine-protein kinase ERECTA"/>
    <property type="match status" value="1"/>
</dbReference>
<dbReference type="InterPro" id="IPR013210">
    <property type="entry name" value="LRR_N_plant-typ"/>
</dbReference>
<evidence type="ECO:0000259" key="13">
    <source>
        <dbReference type="Pfam" id="PF08263"/>
    </source>
</evidence>
<evidence type="ECO:0000256" key="10">
    <source>
        <dbReference type="ARBA" id="ARBA00023180"/>
    </source>
</evidence>
<dbReference type="Proteomes" id="UP001567538">
    <property type="component" value="Unassembled WGS sequence"/>
</dbReference>
<dbReference type="PRINTS" id="PR00019">
    <property type="entry name" value="LEURICHRPT"/>
</dbReference>
<keyword evidence="9 11" id="KW-0472">Membrane</keyword>
<keyword evidence="6 12" id="KW-0732">Signal</keyword>
<name>A0ABD1HGW0_SALDI</name>
<dbReference type="SMART" id="SM00365">
    <property type="entry name" value="LRR_SD22"/>
    <property type="match status" value="7"/>
</dbReference>
<gene>
    <name evidence="15" type="ORF">AAHA92_11378</name>
</gene>
<evidence type="ECO:0000256" key="11">
    <source>
        <dbReference type="SAM" id="Phobius"/>
    </source>
</evidence>
<feature type="chain" id="PRO_5044749707" evidence="12">
    <location>
        <begin position="24"/>
        <end position="902"/>
    </location>
</feature>
<keyword evidence="16" id="KW-1185">Reference proteome</keyword>
<sequence>MISDKTIAIKYLLLLLFCVFVSGDARVRCIESEREALLSFKNGLIDTDGILSSWRNEECCKWYGVECSNTTGHVIALRLDVYDRKLASPRNLRGKIGPSLLELHHLNHLDLSHNDFGGNPIPEFIGSMKQLQHLNLSWSNFSGSIPPRLGNLTNLRSLDLTANDFGGNPIPEFIGSMKQLQDLFLRFSNLSGAIPPHLGNLTNLRSLNLNDNDFETIPLLLGNLTNLRSLDLGWNDFGGIQIPEFIGSMKELQHLSLHLSNFSGIVPPQLGNLTHLRSLDLSGNYLRSIFPFIHGSVLETLVLYYNHFTGSMPDLRGLPSLTELNLRGNNFTGSIPLNIGQLSRLQVLDLSHNSLEGVASESHFSKLDKLKSLDLSFNSLILDIAPNWSPPFQLKIMRLGRCNVGPYFPKWLQTQTNLTYLNLDGANIADEAPWWLGSMFSRLEELSLSDNRISGTIQNLSSTFIWYLDLSYNQFSGPIPLLPPYADAIFLGGNMFSGSVSSICSTRHPDLQYLDLSNNQLAGELPNCWEKMSELEYLNLANNSFSGEIPRSLGSLHNLNILQMHGSGFSGELPSGLRHCQELSLLDVGGNKLTGEVPTWIGQLYQMQFLNFRENKLHGSVPPEICNLTNIQVLDLSINDLSSMIPDCFNNFTVLASKNITYAGSVIFGGNGNLDYEYSSFQWKGKESEYRKNLGLLKLIDLSSNRLIGNIPKSFSNMSHLRSLNLSRNSLTGHIIPDIGRMEMLDSLDLSHNQLSGKIPTSLAEIHTLGVLDLSNNNLAGKIPTGTQLQSFNASAYANNGGLCGEPLAKCPRDSLRPSTTNPVENMNEKDGDNFSFMQEVGISLAFGFIFGFWGVVGSFILKKSWRIAFFNLFDAAGDWFYVKIVLFLSKCKRSWNAEMQR</sequence>
<keyword evidence="10" id="KW-0325">Glycoprotein</keyword>
<dbReference type="PROSITE" id="PS51450">
    <property type="entry name" value="LRR"/>
    <property type="match status" value="4"/>
</dbReference>
<evidence type="ECO:0000256" key="9">
    <source>
        <dbReference type="ARBA" id="ARBA00023136"/>
    </source>
</evidence>
<comment type="caution">
    <text evidence="15">The sequence shown here is derived from an EMBL/GenBank/DDBJ whole genome shotgun (WGS) entry which is preliminary data.</text>
</comment>
<dbReference type="InterPro" id="IPR003591">
    <property type="entry name" value="Leu-rich_rpt_typical-subtyp"/>
</dbReference>
<dbReference type="InterPro" id="IPR025875">
    <property type="entry name" value="Leu-rich_rpt_4"/>
</dbReference>
<dbReference type="FunFam" id="3.80.10.10:FF:000275">
    <property type="entry name" value="Leucine-rich repeat receptor-like protein kinase"/>
    <property type="match status" value="1"/>
</dbReference>
<feature type="domain" description="Disease resistance R13L4/SHOC-2-like LRR" evidence="14">
    <location>
        <begin position="510"/>
        <end position="642"/>
    </location>
</feature>
<evidence type="ECO:0000256" key="12">
    <source>
        <dbReference type="SAM" id="SignalP"/>
    </source>
</evidence>
<feature type="signal peptide" evidence="12">
    <location>
        <begin position="1"/>
        <end position="23"/>
    </location>
</feature>
<dbReference type="FunFam" id="3.80.10.10:FF:000095">
    <property type="entry name" value="LRR receptor-like serine/threonine-protein kinase GSO1"/>
    <property type="match status" value="2"/>
</dbReference>
<dbReference type="Pfam" id="PF08263">
    <property type="entry name" value="LRRNT_2"/>
    <property type="match status" value="1"/>
</dbReference>
<dbReference type="SUPFAM" id="SSF52058">
    <property type="entry name" value="L domain-like"/>
    <property type="match status" value="2"/>
</dbReference>
<dbReference type="GO" id="GO:0051707">
    <property type="term" value="P:response to other organism"/>
    <property type="evidence" value="ECO:0007669"/>
    <property type="project" value="UniProtKB-ARBA"/>
</dbReference>
<feature type="domain" description="Disease resistance R13L4/SHOC-2-like LRR" evidence="14">
    <location>
        <begin position="97"/>
        <end position="256"/>
    </location>
</feature>
<feature type="domain" description="Leucine-rich repeat-containing N-terminal plant-type" evidence="13">
    <location>
        <begin position="31"/>
        <end position="68"/>
    </location>
</feature>
<dbReference type="InterPro" id="IPR055414">
    <property type="entry name" value="LRR_R13L4/SHOC2-like"/>
</dbReference>
<dbReference type="Pfam" id="PF12799">
    <property type="entry name" value="LRR_4"/>
    <property type="match status" value="1"/>
</dbReference>
<dbReference type="InterPro" id="IPR001611">
    <property type="entry name" value="Leu-rich_rpt"/>
</dbReference>
<evidence type="ECO:0000256" key="6">
    <source>
        <dbReference type="ARBA" id="ARBA00022729"/>
    </source>
</evidence>
<evidence type="ECO:0000256" key="8">
    <source>
        <dbReference type="ARBA" id="ARBA00022989"/>
    </source>
</evidence>
<dbReference type="SMART" id="SM00369">
    <property type="entry name" value="LRR_TYP"/>
    <property type="match status" value="12"/>
</dbReference>
<dbReference type="EMBL" id="JBEAFC010000005">
    <property type="protein sequence ID" value="KAL1555667.1"/>
    <property type="molecule type" value="Genomic_DNA"/>
</dbReference>
<evidence type="ECO:0000313" key="16">
    <source>
        <dbReference type="Proteomes" id="UP001567538"/>
    </source>
</evidence>
<dbReference type="Pfam" id="PF00560">
    <property type="entry name" value="LRR_1"/>
    <property type="match status" value="7"/>
</dbReference>
<evidence type="ECO:0000256" key="5">
    <source>
        <dbReference type="ARBA" id="ARBA00022692"/>
    </source>
</evidence>
<dbReference type="AlphaFoldDB" id="A0ABD1HGW0"/>
<keyword evidence="5 11" id="KW-0812">Transmembrane</keyword>
<dbReference type="SUPFAM" id="SSF52075">
    <property type="entry name" value="Outer arm dynein light chain 1"/>
    <property type="match status" value="1"/>
</dbReference>
<comment type="similarity">
    <text evidence="2">Belongs to the RLP family.</text>
</comment>
<dbReference type="PANTHER" id="PTHR48063">
    <property type="entry name" value="LRR RECEPTOR-LIKE KINASE"/>
    <property type="match status" value="1"/>
</dbReference>
<accession>A0ABD1HGW0</accession>
<organism evidence="15 16">
    <name type="scientific">Salvia divinorum</name>
    <name type="common">Maria pastora</name>
    <name type="synonym">Diviner's sage</name>
    <dbReference type="NCBI Taxonomy" id="28513"/>
    <lineage>
        <taxon>Eukaryota</taxon>
        <taxon>Viridiplantae</taxon>
        <taxon>Streptophyta</taxon>
        <taxon>Embryophyta</taxon>
        <taxon>Tracheophyta</taxon>
        <taxon>Spermatophyta</taxon>
        <taxon>Magnoliopsida</taxon>
        <taxon>eudicotyledons</taxon>
        <taxon>Gunneridae</taxon>
        <taxon>Pentapetalae</taxon>
        <taxon>asterids</taxon>
        <taxon>lamiids</taxon>
        <taxon>Lamiales</taxon>
        <taxon>Lamiaceae</taxon>
        <taxon>Nepetoideae</taxon>
        <taxon>Mentheae</taxon>
        <taxon>Salviinae</taxon>
        <taxon>Salvia</taxon>
        <taxon>Salvia subgen. Calosphace</taxon>
    </lineage>
</organism>